<evidence type="ECO:0000313" key="10">
    <source>
        <dbReference type="Proteomes" id="UP000598120"/>
    </source>
</evidence>
<accession>A0A8J2XGV5</accession>
<dbReference type="AlphaFoldDB" id="A0A8J2XGV5"/>
<gene>
    <name evidence="9" type="ORF">GCM10011531_15750</name>
</gene>
<dbReference type="EMBL" id="BMIC01000002">
    <property type="protein sequence ID" value="GFZ85433.1"/>
    <property type="molecule type" value="Genomic_DNA"/>
</dbReference>
<keyword evidence="4" id="KW-0378">Hydrolase</keyword>
<dbReference type="Proteomes" id="UP000598120">
    <property type="component" value="Unassembled WGS sequence"/>
</dbReference>
<keyword evidence="3" id="KW-0645">Protease</keyword>
<feature type="domain" description="Peptidase M14" evidence="8">
    <location>
        <begin position="15"/>
        <end position="385"/>
    </location>
</feature>
<evidence type="ECO:0000256" key="1">
    <source>
        <dbReference type="ARBA" id="ARBA00001947"/>
    </source>
</evidence>
<dbReference type="Pfam" id="PF00246">
    <property type="entry name" value="Peptidase_M14"/>
    <property type="match status" value="1"/>
</dbReference>
<comment type="similarity">
    <text evidence="2 7">Belongs to the peptidase M14 family.</text>
</comment>
<comment type="caution">
    <text evidence="7">Lacks conserved residue(s) required for the propagation of feature annotation.</text>
</comment>
<dbReference type="PANTHER" id="PTHR11705">
    <property type="entry name" value="PROTEASE FAMILY M14 CARBOXYPEPTIDASE A,B"/>
    <property type="match status" value="1"/>
</dbReference>
<comment type="caution">
    <text evidence="9">The sequence shown here is derived from an EMBL/GenBank/DDBJ whole genome shotgun (WGS) entry which is preliminary data.</text>
</comment>
<organism evidence="9 10">
    <name type="scientific">Aquaticitalea lipolytica</name>
    <dbReference type="NCBI Taxonomy" id="1247562"/>
    <lineage>
        <taxon>Bacteria</taxon>
        <taxon>Pseudomonadati</taxon>
        <taxon>Bacteroidota</taxon>
        <taxon>Flavobacteriia</taxon>
        <taxon>Flavobacteriales</taxon>
        <taxon>Flavobacteriaceae</taxon>
        <taxon>Aquaticitalea</taxon>
    </lineage>
</organism>
<dbReference type="RefSeq" id="WP_188605813.1">
    <property type="nucleotide sequence ID" value="NZ_BMIC01000002.1"/>
</dbReference>
<evidence type="ECO:0000256" key="4">
    <source>
        <dbReference type="ARBA" id="ARBA00022801"/>
    </source>
</evidence>
<evidence type="ECO:0000256" key="6">
    <source>
        <dbReference type="ARBA" id="ARBA00023049"/>
    </source>
</evidence>
<dbReference type="InterPro" id="IPR000834">
    <property type="entry name" value="Peptidase_M14"/>
</dbReference>
<dbReference type="GO" id="GO:0006508">
    <property type="term" value="P:proteolysis"/>
    <property type="evidence" value="ECO:0007669"/>
    <property type="project" value="UniProtKB-KW"/>
</dbReference>
<dbReference type="GO" id="GO:0005615">
    <property type="term" value="C:extracellular space"/>
    <property type="evidence" value="ECO:0007669"/>
    <property type="project" value="TreeGrafter"/>
</dbReference>
<proteinExistence type="inferred from homology"/>
<keyword evidence="5" id="KW-0862">Zinc</keyword>
<evidence type="ECO:0000256" key="7">
    <source>
        <dbReference type="PROSITE-ProRule" id="PRU01379"/>
    </source>
</evidence>
<evidence type="ECO:0000313" key="9">
    <source>
        <dbReference type="EMBL" id="GFZ85433.1"/>
    </source>
</evidence>
<comment type="cofactor">
    <cofactor evidence="1">
        <name>Zn(2+)</name>
        <dbReference type="ChEBI" id="CHEBI:29105"/>
    </cofactor>
</comment>
<dbReference type="SUPFAM" id="SSF53187">
    <property type="entry name" value="Zn-dependent exopeptidases"/>
    <property type="match status" value="1"/>
</dbReference>
<protein>
    <submittedName>
        <fullName evidence="9">Peptidase M14</fullName>
    </submittedName>
</protein>
<dbReference type="SMART" id="SM00631">
    <property type="entry name" value="Zn_pept"/>
    <property type="match status" value="1"/>
</dbReference>
<dbReference type="Gene3D" id="3.40.630.10">
    <property type="entry name" value="Zn peptidases"/>
    <property type="match status" value="1"/>
</dbReference>
<evidence type="ECO:0000259" key="8">
    <source>
        <dbReference type="PROSITE" id="PS52035"/>
    </source>
</evidence>
<sequence>MNLQLLQNLFKTHKETALYGRYIFSQHLKPLIKKHSDDFLIETIGQSVLGENISVIKIGSGKTKILMWSQMHGNESTTTKAVLDLCNLFNDSSENEIKSILKACTIAIIPMLNPDGAKAYTRLNANEIDLNRDAQDLSQPESVALRTFFNKFKPDFCFNLHGQRTIFSAGNINKPATVSFLAPAQDEACTVTDNRKIAMAIIVKMNKNLQLQIPKQVGIYDDAFNINCVGDTFQSYNVPTVLFEAGHFEGDYNREVVREYIFQSLLIAIHYIASDQLDGEGYEDYFKIPENEKRFYDIIIRNAKLKLGNKEQILDIAIQYQETLVDNELKFIPKVEQISDLKHFFGHNEIDAEEKTVLNSNKKNIAEGNENDFVYIGNEIFSIIL</sequence>
<evidence type="ECO:0000256" key="5">
    <source>
        <dbReference type="ARBA" id="ARBA00022833"/>
    </source>
</evidence>
<dbReference type="GO" id="GO:0008270">
    <property type="term" value="F:zinc ion binding"/>
    <property type="evidence" value="ECO:0007669"/>
    <property type="project" value="InterPro"/>
</dbReference>
<evidence type="ECO:0000256" key="2">
    <source>
        <dbReference type="ARBA" id="ARBA00005988"/>
    </source>
</evidence>
<evidence type="ECO:0000256" key="3">
    <source>
        <dbReference type="ARBA" id="ARBA00022670"/>
    </source>
</evidence>
<name>A0A8J2XGV5_9FLAO</name>
<dbReference type="GO" id="GO:0004181">
    <property type="term" value="F:metallocarboxypeptidase activity"/>
    <property type="evidence" value="ECO:0007669"/>
    <property type="project" value="InterPro"/>
</dbReference>
<keyword evidence="6" id="KW-0482">Metalloprotease</keyword>
<reference evidence="9 10" key="1">
    <citation type="journal article" date="2014" name="Int. J. Syst. Evol. Microbiol.">
        <title>Complete genome sequence of Corynebacterium casei LMG S-19264T (=DSM 44701T), isolated from a smear-ripened cheese.</title>
        <authorList>
            <consortium name="US DOE Joint Genome Institute (JGI-PGF)"/>
            <person name="Walter F."/>
            <person name="Albersmeier A."/>
            <person name="Kalinowski J."/>
            <person name="Ruckert C."/>
        </authorList>
    </citation>
    <scope>NUCLEOTIDE SEQUENCE [LARGE SCALE GENOMIC DNA]</scope>
    <source>
        <strain evidence="9 10">CGMCC 1.15295</strain>
    </source>
</reference>
<dbReference type="PROSITE" id="PS52035">
    <property type="entry name" value="PEPTIDASE_M14"/>
    <property type="match status" value="1"/>
</dbReference>
<keyword evidence="10" id="KW-1185">Reference proteome</keyword>
<dbReference type="PANTHER" id="PTHR11705:SF143">
    <property type="entry name" value="SLL0236 PROTEIN"/>
    <property type="match status" value="1"/>
</dbReference>